<name>A0A5N0TN18_9MICO</name>
<sequence>MSVARTWAVALSGLDGALIDVEADLSQQTPDFRIIGLGDRALGEAVQRVHNACANSGLPLPRRRITVNLSPASLPKHGSAFDLAIAIAALATDGGLDTAS</sequence>
<organism evidence="1 2">
    <name type="scientific">Microbacterium caowuchunii</name>
    <dbReference type="NCBI Taxonomy" id="2614638"/>
    <lineage>
        <taxon>Bacteria</taxon>
        <taxon>Bacillati</taxon>
        <taxon>Actinomycetota</taxon>
        <taxon>Actinomycetes</taxon>
        <taxon>Micrococcales</taxon>
        <taxon>Microbacteriaceae</taxon>
        <taxon>Microbacterium</taxon>
    </lineage>
</organism>
<gene>
    <name evidence="1" type="ORF">F6B40_04750</name>
</gene>
<protein>
    <submittedName>
        <fullName evidence="1">ATP-binding protein</fullName>
    </submittedName>
</protein>
<proteinExistence type="predicted"/>
<evidence type="ECO:0000313" key="1">
    <source>
        <dbReference type="EMBL" id="KAA9135266.1"/>
    </source>
</evidence>
<dbReference type="SUPFAM" id="SSF54211">
    <property type="entry name" value="Ribosomal protein S5 domain 2-like"/>
    <property type="match status" value="1"/>
</dbReference>
<dbReference type="Pfam" id="PF13541">
    <property type="entry name" value="ChlI"/>
    <property type="match status" value="1"/>
</dbReference>
<dbReference type="Gene3D" id="3.30.230.10">
    <property type="match status" value="1"/>
</dbReference>
<reference evidence="2" key="1">
    <citation type="submission" date="2019-09" db="EMBL/GenBank/DDBJ databases">
        <title>Mumia zhuanghuii sp. nov. isolated from the intestinal contents of plateau pika (Ochotona curzoniae) in the Qinghai-Tibet plateau of China.</title>
        <authorList>
            <person name="Tian Z."/>
        </authorList>
    </citation>
    <scope>NUCLEOTIDE SEQUENCE [LARGE SCALE GENOMIC DNA]</scope>
    <source>
        <strain evidence="2">L-033</strain>
    </source>
</reference>
<dbReference type="InterPro" id="IPR020568">
    <property type="entry name" value="Ribosomal_Su5_D2-typ_SF"/>
</dbReference>
<accession>A0A5N0TN18</accession>
<evidence type="ECO:0000313" key="2">
    <source>
        <dbReference type="Proteomes" id="UP000326838"/>
    </source>
</evidence>
<dbReference type="EMBL" id="VYUY01000006">
    <property type="protein sequence ID" value="KAA9135266.1"/>
    <property type="molecule type" value="Genomic_DNA"/>
</dbReference>
<keyword evidence="1" id="KW-0067">ATP-binding</keyword>
<keyword evidence="1" id="KW-0547">Nucleotide-binding</keyword>
<dbReference type="InterPro" id="IPR014721">
    <property type="entry name" value="Ribsml_uS5_D2-typ_fold_subgr"/>
</dbReference>
<dbReference type="RefSeq" id="WP_318183202.1">
    <property type="nucleotide sequence ID" value="NZ_VYUY01000006.1"/>
</dbReference>
<comment type="caution">
    <text evidence="1">The sequence shown here is derived from an EMBL/GenBank/DDBJ whole genome shotgun (WGS) entry which is preliminary data.</text>
</comment>
<dbReference type="Proteomes" id="UP000326838">
    <property type="component" value="Unassembled WGS sequence"/>
</dbReference>
<dbReference type="GO" id="GO:0005524">
    <property type="term" value="F:ATP binding"/>
    <property type="evidence" value="ECO:0007669"/>
    <property type="project" value="UniProtKB-KW"/>
</dbReference>
<keyword evidence="2" id="KW-1185">Reference proteome</keyword>
<feature type="non-terminal residue" evidence="1">
    <location>
        <position position="100"/>
    </location>
</feature>
<dbReference type="AlphaFoldDB" id="A0A5N0TN18"/>